<keyword evidence="4 5" id="KW-0697">Rotamase</keyword>
<evidence type="ECO:0000313" key="8">
    <source>
        <dbReference type="Proteomes" id="UP000249396"/>
    </source>
</evidence>
<dbReference type="InterPro" id="IPR023058">
    <property type="entry name" value="PPIase_PpiC_CS"/>
</dbReference>
<dbReference type="Proteomes" id="UP000249396">
    <property type="component" value="Unassembled WGS sequence"/>
</dbReference>
<evidence type="ECO:0000256" key="3">
    <source>
        <dbReference type="ARBA" id="ARBA00013194"/>
    </source>
</evidence>
<dbReference type="AlphaFoldDB" id="A0A2W4QK15"/>
<dbReference type="Gene3D" id="3.10.50.40">
    <property type="match status" value="1"/>
</dbReference>
<dbReference type="SUPFAM" id="SSF109998">
    <property type="entry name" value="Triger factor/SurA peptide-binding domain-like"/>
    <property type="match status" value="1"/>
</dbReference>
<evidence type="ECO:0000256" key="1">
    <source>
        <dbReference type="ARBA" id="ARBA00000971"/>
    </source>
</evidence>
<comment type="similarity">
    <text evidence="2">Belongs to the PpiC/parvulin rotamase family.</text>
</comment>
<sequence length="275" mass="31546">MPYNRLRTSLALFGKPLAELEPDEKQRVYAQAEREYQIEQLILEAPEAAGVMVSEVELTNALQEIKGKYQNEEVFLASLEEGGLDEGLLRQALARQCKVNTILDKVDAASSLEISEVDIGIYYHAHFDKFQQPERRNAYHILISINEDFPENSRPKALERIHSIAEKLERKPWQFEDLAQRHSECPTAMRGGRIGLVRRGQLYPELDAALFRLHPGQLSEVVESEIGFHVVLCKTIEPPHTISLKTATPHIRKTLAERIRESQRRQWIAGLMPYR</sequence>
<dbReference type="EMBL" id="QJPH01000495">
    <property type="protein sequence ID" value="PZN72213.1"/>
    <property type="molecule type" value="Genomic_DNA"/>
</dbReference>
<dbReference type="Pfam" id="PF00639">
    <property type="entry name" value="Rotamase"/>
    <property type="match status" value="1"/>
</dbReference>
<evidence type="ECO:0000256" key="4">
    <source>
        <dbReference type="ARBA" id="ARBA00023110"/>
    </source>
</evidence>
<dbReference type="InterPro" id="IPR050245">
    <property type="entry name" value="PrsA_foldase"/>
</dbReference>
<dbReference type="InterPro" id="IPR014282">
    <property type="entry name" value="Nitrogen_fix_NifM"/>
</dbReference>
<proteinExistence type="inferred from homology"/>
<dbReference type="GO" id="GO:0003755">
    <property type="term" value="F:peptidyl-prolyl cis-trans isomerase activity"/>
    <property type="evidence" value="ECO:0007669"/>
    <property type="project" value="UniProtKB-KW"/>
</dbReference>
<evidence type="ECO:0000313" key="7">
    <source>
        <dbReference type="EMBL" id="PZN72213.1"/>
    </source>
</evidence>
<name>A0A2W4QK15_9GAMM</name>
<organism evidence="7 8">
    <name type="scientific">Candidatus Methylumidiphilus alinenensis</name>
    <dbReference type="NCBI Taxonomy" id="2202197"/>
    <lineage>
        <taxon>Bacteria</taxon>
        <taxon>Pseudomonadati</taxon>
        <taxon>Pseudomonadota</taxon>
        <taxon>Gammaproteobacteria</taxon>
        <taxon>Methylococcales</taxon>
        <taxon>Candidatus Methylumidiphilus</taxon>
    </lineage>
</organism>
<evidence type="ECO:0000256" key="5">
    <source>
        <dbReference type="PROSITE-ProRule" id="PRU00278"/>
    </source>
</evidence>
<comment type="caution">
    <text evidence="7">The sequence shown here is derived from an EMBL/GenBank/DDBJ whole genome shotgun (WGS) entry which is preliminary data.</text>
</comment>
<dbReference type="InterPro" id="IPR027304">
    <property type="entry name" value="Trigger_fact/SurA_dom_sf"/>
</dbReference>
<comment type="catalytic activity">
    <reaction evidence="1">
        <text>[protein]-peptidylproline (omega=180) = [protein]-peptidylproline (omega=0)</text>
        <dbReference type="Rhea" id="RHEA:16237"/>
        <dbReference type="Rhea" id="RHEA-COMP:10747"/>
        <dbReference type="Rhea" id="RHEA-COMP:10748"/>
        <dbReference type="ChEBI" id="CHEBI:83833"/>
        <dbReference type="ChEBI" id="CHEBI:83834"/>
        <dbReference type="EC" id="5.2.1.8"/>
    </reaction>
</comment>
<accession>A0A2W4QK15</accession>
<gene>
    <name evidence="7" type="primary">nifM</name>
    <name evidence="7" type="ORF">DM484_24865</name>
</gene>
<dbReference type="PANTHER" id="PTHR47245">
    <property type="entry name" value="PEPTIDYLPROLYL ISOMERASE"/>
    <property type="match status" value="1"/>
</dbReference>
<dbReference type="EC" id="5.2.1.8" evidence="3"/>
<keyword evidence="5" id="KW-0413">Isomerase</keyword>
<dbReference type="InterPro" id="IPR046357">
    <property type="entry name" value="PPIase_dom_sf"/>
</dbReference>
<dbReference type="SUPFAM" id="SSF54534">
    <property type="entry name" value="FKBP-like"/>
    <property type="match status" value="1"/>
</dbReference>
<evidence type="ECO:0000256" key="2">
    <source>
        <dbReference type="ARBA" id="ARBA00007656"/>
    </source>
</evidence>
<reference evidence="7 8" key="1">
    <citation type="journal article" date="2018" name="Aquat. Microb. Ecol.">
        <title>Gammaproteobacterial methanotrophs dominate.</title>
        <authorList>
            <person name="Rissanen A.J."/>
            <person name="Saarenheimo J."/>
            <person name="Tiirola M."/>
            <person name="Peura S."/>
            <person name="Aalto S.L."/>
            <person name="Karvinen A."/>
            <person name="Nykanen H."/>
        </authorList>
    </citation>
    <scope>NUCLEOTIDE SEQUENCE [LARGE SCALE GENOMIC DNA]</scope>
    <source>
        <strain evidence="7">AMbin10</strain>
    </source>
</reference>
<feature type="domain" description="PpiC" evidence="6">
    <location>
        <begin position="133"/>
        <end position="235"/>
    </location>
</feature>
<dbReference type="PROSITE" id="PS01096">
    <property type="entry name" value="PPIC_PPIASE_1"/>
    <property type="match status" value="1"/>
</dbReference>
<evidence type="ECO:0000259" key="6">
    <source>
        <dbReference type="PROSITE" id="PS50198"/>
    </source>
</evidence>
<dbReference type="PROSITE" id="PS50198">
    <property type="entry name" value="PPIC_PPIASE_2"/>
    <property type="match status" value="1"/>
</dbReference>
<dbReference type="PANTHER" id="PTHR47245:SF2">
    <property type="entry name" value="PEPTIDYL-PROLYL CIS-TRANS ISOMERASE HP_0175-RELATED"/>
    <property type="match status" value="1"/>
</dbReference>
<protein>
    <recommendedName>
        <fullName evidence="3">peptidylprolyl isomerase</fullName>
        <ecNumber evidence="3">5.2.1.8</ecNumber>
    </recommendedName>
</protein>
<dbReference type="InterPro" id="IPR000297">
    <property type="entry name" value="PPIase_PpiC"/>
</dbReference>
<dbReference type="NCBIfam" id="TIGR02933">
    <property type="entry name" value="nifM_nitrog"/>
    <property type="match status" value="1"/>
</dbReference>